<dbReference type="STRING" id="288705.RSal33209_3155"/>
<sequence>MKKTITFLALASVTAVSLSACTIGANGNENDKRETKSFSTCADGKKQKVLPSWIPDSATDIKEVIRTTGSERIITMKNGTPPSSCTTIPAGKTALCGDDAESSQKAEDFSADAPSLTADWWPVEIEKNATVLCGKWLVTVEGNNTYAFSPEIKAVKSLISGNAKK</sequence>
<evidence type="ECO:0000313" key="2">
    <source>
        <dbReference type="EMBL" id="ABY24873.1"/>
    </source>
</evidence>
<accession>A9WUK2</accession>
<name>A9WUK2_RENSM</name>
<dbReference type="AlphaFoldDB" id="A9WUK2"/>
<dbReference type="RefSeq" id="WP_012246515.1">
    <property type="nucleotide sequence ID" value="NC_010168.1"/>
</dbReference>
<keyword evidence="2" id="KW-0449">Lipoprotein</keyword>
<dbReference type="HOGENOM" id="CLU_128047_0_0_11"/>
<dbReference type="KEGG" id="rsa:RSal33209_3155"/>
<reference evidence="3" key="1">
    <citation type="journal article" date="2008" name="J. Bacteriol.">
        <title>Genome sequence of the fish pathogen Renibacterium salmoninarum suggests reductive evolution away from an environmental Arthrobacter ancestor.</title>
        <authorList>
            <person name="Wiens G.D."/>
            <person name="Rockey D.D."/>
            <person name="Wu Z."/>
            <person name="Chang J."/>
            <person name="Levy R."/>
            <person name="Crane S."/>
            <person name="Chen D.S."/>
            <person name="Capri G.R."/>
            <person name="Burnett J.R."/>
            <person name="Sudheesh P.S."/>
            <person name="Schipma M.J."/>
            <person name="Burd H."/>
            <person name="Bhattacharyya A."/>
            <person name="Rhodes L.D."/>
            <person name="Kaul R."/>
            <person name="Strom M.S."/>
        </authorList>
    </citation>
    <scope>NUCLEOTIDE SEQUENCE [LARGE SCALE GENOMIC DNA]</scope>
    <source>
        <strain evidence="3">ATCC 33209 / DSM 20767 / JCM 11484 / NBRC 15589 / NCIMB 2235</strain>
    </source>
</reference>
<proteinExistence type="predicted"/>
<dbReference type="PROSITE" id="PS51257">
    <property type="entry name" value="PROKAR_LIPOPROTEIN"/>
    <property type="match status" value="1"/>
</dbReference>
<protein>
    <submittedName>
        <fullName evidence="2">Lipoprotein, putative</fullName>
    </submittedName>
</protein>
<organism evidence="2 3">
    <name type="scientific">Renibacterium salmoninarum (strain ATCC 33209 / DSM 20767 / JCM 11484 / NBRC 15589 / NCIMB 2235)</name>
    <dbReference type="NCBI Taxonomy" id="288705"/>
    <lineage>
        <taxon>Bacteria</taxon>
        <taxon>Bacillati</taxon>
        <taxon>Actinomycetota</taxon>
        <taxon>Actinomycetes</taxon>
        <taxon>Micrococcales</taxon>
        <taxon>Micrococcaceae</taxon>
        <taxon>Renibacterium</taxon>
    </lineage>
</organism>
<dbReference type="Proteomes" id="UP000002007">
    <property type="component" value="Chromosome"/>
</dbReference>
<dbReference type="eggNOG" id="ENOG50335FT">
    <property type="taxonomic scope" value="Bacteria"/>
</dbReference>
<keyword evidence="1" id="KW-0732">Signal</keyword>
<evidence type="ECO:0000256" key="1">
    <source>
        <dbReference type="SAM" id="SignalP"/>
    </source>
</evidence>
<feature type="chain" id="PRO_5002746098" evidence="1">
    <location>
        <begin position="26"/>
        <end position="165"/>
    </location>
</feature>
<dbReference type="EMBL" id="CP000910">
    <property type="protein sequence ID" value="ABY24873.1"/>
    <property type="molecule type" value="Genomic_DNA"/>
</dbReference>
<feature type="signal peptide" evidence="1">
    <location>
        <begin position="1"/>
        <end position="25"/>
    </location>
</feature>
<gene>
    <name evidence="2" type="ordered locus">RSal33209_3155</name>
</gene>
<keyword evidence="3" id="KW-1185">Reference proteome</keyword>
<evidence type="ECO:0000313" key="3">
    <source>
        <dbReference type="Proteomes" id="UP000002007"/>
    </source>
</evidence>